<dbReference type="FunFam" id="3.40.50.2000:FF:000009">
    <property type="entry name" value="Sterol 3-beta-glucosyltransferase UGT80A2"/>
    <property type="match status" value="1"/>
</dbReference>
<dbReference type="Pfam" id="PF03033">
    <property type="entry name" value="Glyco_transf_28"/>
    <property type="match status" value="1"/>
</dbReference>
<comment type="caution">
    <text evidence="3">The sequence shown here is derived from an EMBL/GenBank/DDBJ whole genome shotgun (WGS) entry which is preliminary data.</text>
</comment>
<organism evidence="3 4">
    <name type="scientific">Catenuloplanes niger</name>
    <dbReference type="NCBI Taxonomy" id="587534"/>
    <lineage>
        <taxon>Bacteria</taxon>
        <taxon>Bacillati</taxon>
        <taxon>Actinomycetota</taxon>
        <taxon>Actinomycetes</taxon>
        <taxon>Micromonosporales</taxon>
        <taxon>Micromonosporaceae</taxon>
        <taxon>Catenuloplanes</taxon>
    </lineage>
</organism>
<dbReference type="InterPro" id="IPR002213">
    <property type="entry name" value="UDP_glucos_trans"/>
</dbReference>
<dbReference type="CDD" id="cd03784">
    <property type="entry name" value="GT1_Gtf-like"/>
    <property type="match status" value="1"/>
</dbReference>
<accession>A0AAE4A098</accession>
<evidence type="ECO:0000259" key="2">
    <source>
        <dbReference type="Pfam" id="PF06722"/>
    </source>
</evidence>
<reference evidence="3 4" key="1">
    <citation type="submission" date="2023-07" db="EMBL/GenBank/DDBJ databases">
        <title>Sequencing the genomes of 1000 actinobacteria strains.</title>
        <authorList>
            <person name="Klenk H.-P."/>
        </authorList>
    </citation>
    <scope>NUCLEOTIDE SEQUENCE [LARGE SCALE GENOMIC DNA]</scope>
    <source>
        <strain evidence="3 4">DSM 44711</strain>
    </source>
</reference>
<gene>
    <name evidence="3" type="ORF">J2S44_008542</name>
</gene>
<dbReference type="InterPro" id="IPR050426">
    <property type="entry name" value="Glycosyltransferase_28"/>
</dbReference>
<name>A0AAE4A098_9ACTN</name>
<evidence type="ECO:0000313" key="4">
    <source>
        <dbReference type="Proteomes" id="UP001183629"/>
    </source>
</evidence>
<sequence>MRIAMLCVGSRGDVQPMVALGVRLRRRGHDVLLAVPSDLVGLAERAGLVAVSAGVDAREFLQSADGQRLLAAGDSRRYLTALARKRAAVIGDVQDALIGAVRGADVIVASRLVEDDAAVLAEHARIPLVCLHYAPSRPNRAIAPYFVTVRRLPGPLTALLHTVAARVHWRAIAGSVNALRARLGMTPVREPTGHRLARAGTTEIQAYSRVLVPAIAGWDPYRPTVGFLGLDAATRARIGEHGTAPDLARWLDDGDPPVYLGFGSMPAVEPDRMLGMLRDLPGRVLVGAGWDVPPSRNLFVAGALDHDAVLPRCRAAVHHGGAGTTAAALRAGLPSLVCAVLGDQPFWGERLRALGAGDWLRFADLDARRLGDGIARLLAPDARESAARLAGRLAAEGDGTDRAADLVEAAARPRP</sequence>
<dbReference type="GO" id="GO:0033072">
    <property type="term" value="P:vancomycin biosynthetic process"/>
    <property type="evidence" value="ECO:0007669"/>
    <property type="project" value="UniProtKB-ARBA"/>
</dbReference>
<dbReference type="AlphaFoldDB" id="A0AAE4A098"/>
<dbReference type="GO" id="GO:0016758">
    <property type="term" value="F:hexosyltransferase activity"/>
    <property type="evidence" value="ECO:0007669"/>
    <property type="project" value="InterPro"/>
</dbReference>
<dbReference type="Pfam" id="PF06722">
    <property type="entry name" value="EryCIII-like_C"/>
    <property type="match status" value="1"/>
</dbReference>
<protein>
    <submittedName>
        <fullName evidence="3">UDP:flavonoid glycosyltransferase YjiC (YdhE family)</fullName>
    </submittedName>
</protein>
<dbReference type="RefSeq" id="WP_310429363.1">
    <property type="nucleotide sequence ID" value="NZ_JAVDYC010000001.1"/>
</dbReference>
<feature type="domain" description="Glycosyltransferase family 28 N-terminal" evidence="1">
    <location>
        <begin position="3"/>
        <end position="41"/>
    </location>
</feature>
<dbReference type="PANTHER" id="PTHR48050:SF13">
    <property type="entry name" value="STEROL 3-BETA-GLUCOSYLTRANSFERASE UGT80A2"/>
    <property type="match status" value="1"/>
</dbReference>
<keyword evidence="4" id="KW-1185">Reference proteome</keyword>
<dbReference type="PANTHER" id="PTHR48050">
    <property type="entry name" value="STEROL 3-BETA-GLUCOSYLTRANSFERASE"/>
    <property type="match status" value="1"/>
</dbReference>
<dbReference type="EMBL" id="JAVDYC010000001">
    <property type="protein sequence ID" value="MDR7328292.1"/>
    <property type="molecule type" value="Genomic_DNA"/>
</dbReference>
<dbReference type="InterPro" id="IPR010610">
    <property type="entry name" value="EryCIII-like_C"/>
</dbReference>
<dbReference type="InterPro" id="IPR004276">
    <property type="entry name" value="GlycoTrans_28_N"/>
</dbReference>
<dbReference type="Gene3D" id="3.40.50.2000">
    <property type="entry name" value="Glycogen Phosphorylase B"/>
    <property type="match status" value="2"/>
</dbReference>
<dbReference type="Proteomes" id="UP001183629">
    <property type="component" value="Unassembled WGS sequence"/>
</dbReference>
<dbReference type="GO" id="GO:0008194">
    <property type="term" value="F:UDP-glycosyltransferase activity"/>
    <property type="evidence" value="ECO:0007669"/>
    <property type="project" value="InterPro"/>
</dbReference>
<feature type="domain" description="Erythromycin biosynthesis protein CIII-like C-terminal" evidence="2">
    <location>
        <begin position="302"/>
        <end position="408"/>
    </location>
</feature>
<dbReference type="SUPFAM" id="SSF53756">
    <property type="entry name" value="UDP-Glycosyltransferase/glycogen phosphorylase"/>
    <property type="match status" value="1"/>
</dbReference>
<proteinExistence type="predicted"/>
<dbReference type="GO" id="GO:0005975">
    <property type="term" value="P:carbohydrate metabolic process"/>
    <property type="evidence" value="ECO:0007669"/>
    <property type="project" value="InterPro"/>
</dbReference>
<evidence type="ECO:0000259" key="1">
    <source>
        <dbReference type="Pfam" id="PF03033"/>
    </source>
</evidence>
<evidence type="ECO:0000313" key="3">
    <source>
        <dbReference type="EMBL" id="MDR7328292.1"/>
    </source>
</evidence>